<evidence type="ECO:0000313" key="2">
    <source>
        <dbReference type="Proteomes" id="UP000663879"/>
    </source>
</evidence>
<protein>
    <submittedName>
        <fullName evidence="1">Uncharacterized protein</fullName>
    </submittedName>
</protein>
<name>A0A814FPX8_9BILA</name>
<evidence type="ECO:0000313" key="1">
    <source>
        <dbReference type="EMBL" id="CAF0984247.1"/>
    </source>
</evidence>
<comment type="caution">
    <text evidence="1">The sequence shown here is derived from an EMBL/GenBank/DDBJ whole genome shotgun (WGS) entry which is preliminary data.</text>
</comment>
<dbReference type="AlphaFoldDB" id="A0A814FPX8"/>
<dbReference type="Proteomes" id="UP000663879">
    <property type="component" value="Unassembled WGS sequence"/>
</dbReference>
<organism evidence="1 2">
    <name type="scientific">Brachionus calyciflorus</name>
    <dbReference type="NCBI Taxonomy" id="104777"/>
    <lineage>
        <taxon>Eukaryota</taxon>
        <taxon>Metazoa</taxon>
        <taxon>Spiralia</taxon>
        <taxon>Gnathifera</taxon>
        <taxon>Rotifera</taxon>
        <taxon>Eurotatoria</taxon>
        <taxon>Monogononta</taxon>
        <taxon>Pseudotrocha</taxon>
        <taxon>Ploima</taxon>
        <taxon>Brachionidae</taxon>
        <taxon>Brachionus</taxon>
    </lineage>
</organism>
<gene>
    <name evidence="1" type="ORF">OXX778_LOCUS15582</name>
</gene>
<dbReference type="EMBL" id="CAJNOC010003475">
    <property type="protein sequence ID" value="CAF0984247.1"/>
    <property type="molecule type" value="Genomic_DNA"/>
</dbReference>
<keyword evidence="2" id="KW-1185">Reference proteome</keyword>
<sequence>MNSKINKLKIIDYYDNVKNQIDIECEKILANEKISSDQKKQCSLQRNRFLSEIDKISSYNLENFEKNNWDYELLKNKNLNAMLYADKFCFFISKQKLENGNGYPLGKLVITNFFICEDVQENLE</sequence>
<reference evidence="1" key="1">
    <citation type="submission" date="2021-02" db="EMBL/GenBank/DDBJ databases">
        <authorList>
            <person name="Nowell W R."/>
        </authorList>
    </citation>
    <scope>NUCLEOTIDE SEQUENCE</scope>
    <source>
        <strain evidence="1">Ploen Becks lab</strain>
    </source>
</reference>
<accession>A0A814FPX8</accession>
<proteinExistence type="predicted"/>